<name>A0A165K6I5_EXIGL</name>
<feature type="domain" description="NAD(P)-binding" evidence="1">
    <location>
        <begin position="12"/>
        <end position="87"/>
    </location>
</feature>
<dbReference type="InParanoid" id="A0A165K6I5"/>
<dbReference type="Pfam" id="PF13460">
    <property type="entry name" value="NAD_binding_10"/>
    <property type="match status" value="1"/>
</dbReference>
<dbReference type="PANTHER" id="PTHR48079:SF6">
    <property type="entry name" value="NAD(P)-BINDING DOMAIN-CONTAINING PROTEIN-RELATED"/>
    <property type="match status" value="1"/>
</dbReference>
<dbReference type="InterPro" id="IPR051783">
    <property type="entry name" value="NAD(P)-dependent_oxidoreduct"/>
</dbReference>
<organism evidence="2 3">
    <name type="scientific">Exidia glandulosa HHB12029</name>
    <dbReference type="NCBI Taxonomy" id="1314781"/>
    <lineage>
        <taxon>Eukaryota</taxon>
        <taxon>Fungi</taxon>
        <taxon>Dikarya</taxon>
        <taxon>Basidiomycota</taxon>
        <taxon>Agaricomycotina</taxon>
        <taxon>Agaricomycetes</taxon>
        <taxon>Auriculariales</taxon>
        <taxon>Exidiaceae</taxon>
        <taxon>Exidia</taxon>
    </lineage>
</organism>
<dbReference type="AlphaFoldDB" id="A0A165K6I5"/>
<dbReference type="InterPro" id="IPR036291">
    <property type="entry name" value="NAD(P)-bd_dom_sf"/>
</dbReference>
<sequence length="348" mass="38191">MTGKSVFIVGPGFIGWNILDLLVAEGYQVSGLVRRKEHGAGIEKSGAQAIFGSLDDRELITQHTASSDIVFHTATADHLPSAEAILDGVCVRAAAGMSTIYIHTSGTGVLDDGALGTYAGDQIYSDSDVAAIDALPEAQPHRFVDLPIATAGRELGKKAKIAIMIPPEIYGWNETHGRLSIQIPTIARFALANGWAGHVGAGLSVESQIHVKDLARAYVVLLHALEKSDDTAWLYENPYFFCENGREFSWKEVAENVAESLVKAGRLPKVDVRPFERSHWEQLFGDETGNTLGLNSRSRAVRLREMGWAPREKSIWESWEQDELPALLQEWDARLEEKRKSTYVPVGA</sequence>
<reference evidence="2 3" key="1">
    <citation type="journal article" date="2016" name="Mol. Biol. Evol.">
        <title>Comparative Genomics of Early-Diverging Mushroom-Forming Fungi Provides Insights into the Origins of Lignocellulose Decay Capabilities.</title>
        <authorList>
            <person name="Nagy L.G."/>
            <person name="Riley R."/>
            <person name="Tritt A."/>
            <person name="Adam C."/>
            <person name="Daum C."/>
            <person name="Floudas D."/>
            <person name="Sun H."/>
            <person name="Yadav J.S."/>
            <person name="Pangilinan J."/>
            <person name="Larsson K.H."/>
            <person name="Matsuura K."/>
            <person name="Barry K."/>
            <person name="Labutti K."/>
            <person name="Kuo R."/>
            <person name="Ohm R.A."/>
            <person name="Bhattacharya S.S."/>
            <person name="Shirouzu T."/>
            <person name="Yoshinaga Y."/>
            <person name="Martin F.M."/>
            <person name="Grigoriev I.V."/>
            <person name="Hibbett D.S."/>
        </authorList>
    </citation>
    <scope>NUCLEOTIDE SEQUENCE [LARGE SCALE GENOMIC DNA]</scope>
    <source>
        <strain evidence="2 3">HHB12029</strain>
    </source>
</reference>
<proteinExistence type="predicted"/>
<dbReference type="GO" id="GO:0005737">
    <property type="term" value="C:cytoplasm"/>
    <property type="evidence" value="ECO:0007669"/>
    <property type="project" value="TreeGrafter"/>
</dbReference>
<dbReference type="OrthoDB" id="2130169at2759"/>
<evidence type="ECO:0000313" key="3">
    <source>
        <dbReference type="Proteomes" id="UP000077266"/>
    </source>
</evidence>
<dbReference type="GO" id="GO:0004029">
    <property type="term" value="F:aldehyde dehydrogenase (NAD+) activity"/>
    <property type="evidence" value="ECO:0007669"/>
    <property type="project" value="TreeGrafter"/>
</dbReference>
<keyword evidence="3" id="KW-1185">Reference proteome</keyword>
<dbReference type="InterPro" id="IPR016040">
    <property type="entry name" value="NAD(P)-bd_dom"/>
</dbReference>
<gene>
    <name evidence="2" type="ORF">EXIGLDRAFT_734364</name>
</gene>
<dbReference type="EMBL" id="KV425950">
    <property type="protein sequence ID" value="KZV95876.1"/>
    <property type="molecule type" value="Genomic_DNA"/>
</dbReference>
<dbReference type="PANTHER" id="PTHR48079">
    <property type="entry name" value="PROTEIN YEEZ"/>
    <property type="match status" value="1"/>
</dbReference>
<dbReference type="SUPFAM" id="SSF51735">
    <property type="entry name" value="NAD(P)-binding Rossmann-fold domains"/>
    <property type="match status" value="1"/>
</dbReference>
<protein>
    <submittedName>
        <fullName evidence="2">NAD(P)-binding protein</fullName>
    </submittedName>
</protein>
<evidence type="ECO:0000259" key="1">
    <source>
        <dbReference type="Pfam" id="PF13460"/>
    </source>
</evidence>
<dbReference type="Proteomes" id="UP000077266">
    <property type="component" value="Unassembled WGS sequence"/>
</dbReference>
<accession>A0A165K6I5</accession>
<dbReference type="Gene3D" id="3.40.50.720">
    <property type="entry name" value="NAD(P)-binding Rossmann-like Domain"/>
    <property type="match status" value="1"/>
</dbReference>
<evidence type="ECO:0000313" key="2">
    <source>
        <dbReference type="EMBL" id="KZV95876.1"/>
    </source>
</evidence>
<dbReference type="STRING" id="1314781.A0A165K6I5"/>